<dbReference type="AlphaFoldDB" id="A0A2A4F449"/>
<dbReference type="EMBL" id="MTZV01000002">
    <property type="protein sequence ID" value="PCE27418.1"/>
    <property type="molecule type" value="Genomic_DNA"/>
</dbReference>
<organism evidence="1 2">
    <name type="scientific">Paraburkholderia acidicola</name>
    <dbReference type="NCBI Taxonomy" id="1912599"/>
    <lineage>
        <taxon>Bacteria</taxon>
        <taxon>Pseudomonadati</taxon>
        <taxon>Pseudomonadota</taxon>
        <taxon>Betaproteobacteria</taxon>
        <taxon>Burkholderiales</taxon>
        <taxon>Burkholderiaceae</taxon>
        <taxon>Paraburkholderia</taxon>
    </lineage>
</organism>
<gene>
    <name evidence="1" type="ORF">BWP39_02660</name>
</gene>
<evidence type="ECO:0000313" key="1">
    <source>
        <dbReference type="EMBL" id="PCE27418.1"/>
    </source>
</evidence>
<dbReference type="Proteomes" id="UP000218022">
    <property type="component" value="Unassembled WGS sequence"/>
</dbReference>
<reference evidence="1 2" key="1">
    <citation type="submission" date="2017-01" db="EMBL/GenBank/DDBJ databases">
        <title>Whole-Genome Shotgun Sequencing of Two beta-Proteobacterial Species in Search of the Bulgecin Biosynthetic Cluster.</title>
        <authorList>
            <person name="Horsman M.E."/>
            <person name="Marous D.R."/>
            <person name="Li R."/>
            <person name="Oliver R.A."/>
            <person name="Byun B."/>
            <person name="Emrich S.J."/>
            <person name="Boggess B."/>
            <person name="Townsend C.A."/>
            <person name="Mobashery S."/>
        </authorList>
    </citation>
    <scope>NUCLEOTIDE SEQUENCE [LARGE SCALE GENOMIC DNA]</scope>
    <source>
        <strain evidence="1 2">ATCC 31363</strain>
    </source>
</reference>
<protein>
    <submittedName>
        <fullName evidence="1">Uncharacterized protein</fullName>
    </submittedName>
</protein>
<proteinExistence type="predicted"/>
<name>A0A2A4F449_9BURK</name>
<sequence length="80" mass="9225">MFFARTSVALVLPIPLSTHAHTQRHRPFPSTHIGIMALFAQAPFRRNFCAVCFPRSDRFMRKRAMTFTLPCIPKPNLTRP</sequence>
<evidence type="ECO:0000313" key="2">
    <source>
        <dbReference type="Proteomes" id="UP000218022"/>
    </source>
</evidence>
<comment type="caution">
    <text evidence="1">The sequence shown here is derived from an EMBL/GenBank/DDBJ whole genome shotgun (WGS) entry which is preliminary data.</text>
</comment>
<accession>A0A2A4F449</accession>